<dbReference type="PROSITE" id="PS50206">
    <property type="entry name" value="RHODANESE_3"/>
    <property type="match status" value="1"/>
</dbReference>
<dbReference type="Proteomes" id="UP000011135">
    <property type="component" value="Unassembled WGS sequence"/>
</dbReference>
<dbReference type="InterPro" id="IPR036873">
    <property type="entry name" value="Rhodanese-like_dom_sf"/>
</dbReference>
<dbReference type="InterPro" id="IPR052367">
    <property type="entry name" value="Thiosulfate_ST/Rhodanese-like"/>
</dbReference>
<dbReference type="PANTHER" id="PTHR45431:SF3">
    <property type="entry name" value="RHODANESE-LIKE DOMAIN-CONTAINING PROTEIN 15, CHLOROPLASTIC"/>
    <property type="match status" value="1"/>
</dbReference>
<proteinExistence type="predicted"/>
<dbReference type="CDD" id="cd00158">
    <property type="entry name" value="RHOD"/>
    <property type="match status" value="1"/>
</dbReference>
<dbReference type="eggNOG" id="COG0607">
    <property type="taxonomic scope" value="Bacteria"/>
</dbReference>
<name>L8JUB1_9BACT</name>
<evidence type="ECO:0000256" key="1">
    <source>
        <dbReference type="SAM" id="MobiDB-lite"/>
    </source>
</evidence>
<dbReference type="SUPFAM" id="SSF52821">
    <property type="entry name" value="Rhodanese/Cell cycle control phosphatase"/>
    <property type="match status" value="1"/>
</dbReference>
<dbReference type="STRING" id="1237149.C900_03103"/>
<dbReference type="Pfam" id="PF00581">
    <property type="entry name" value="Rhodanese"/>
    <property type="match status" value="1"/>
</dbReference>
<dbReference type="AlphaFoldDB" id="L8JUB1"/>
<gene>
    <name evidence="3" type="ORF">C900_03103</name>
</gene>
<dbReference type="InterPro" id="IPR001763">
    <property type="entry name" value="Rhodanese-like_dom"/>
</dbReference>
<evidence type="ECO:0000313" key="3">
    <source>
        <dbReference type="EMBL" id="ELR71139.1"/>
    </source>
</evidence>
<organism evidence="3 4">
    <name type="scientific">Fulvivirga imtechensis AK7</name>
    <dbReference type="NCBI Taxonomy" id="1237149"/>
    <lineage>
        <taxon>Bacteria</taxon>
        <taxon>Pseudomonadati</taxon>
        <taxon>Bacteroidota</taxon>
        <taxon>Cytophagia</taxon>
        <taxon>Cytophagales</taxon>
        <taxon>Fulvivirgaceae</taxon>
        <taxon>Fulvivirga</taxon>
    </lineage>
</organism>
<sequence>MITTSLSLAGCNTTTNPSTEEEKQAVQSAGIERVSSDKFEKMILRHGEAVQLLDVRTPEEYAGGCLENARNIDYYDPDFKNKVAELKKDEPVFIYCAVGGRSAAAAKVLQEQGFTWVIDLAGGITDWKRSGRSVK</sequence>
<dbReference type="EMBL" id="AMZN01000045">
    <property type="protein sequence ID" value="ELR71139.1"/>
    <property type="molecule type" value="Genomic_DNA"/>
</dbReference>
<protein>
    <submittedName>
        <fullName evidence="3">Rhodanese-like:Rubrerythrin</fullName>
    </submittedName>
</protein>
<dbReference type="SMART" id="SM00450">
    <property type="entry name" value="RHOD"/>
    <property type="match status" value="1"/>
</dbReference>
<evidence type="ECO:0000313" key="4">
    <source>
        <dbReference type="Proteomes" id="UP000011135"/>
    </source>
</evidence>
<feature type="domain" description="Rhodanese" evidence="2">
    <location>
        <begin position="46"/>
        <end position="135"/>
    </location>
</feature>
<dbReference type="PANTHER" id="PTHR45431">
    <property type="entry name" value="RHODANESE-LIKE DOMAIN-CONTAINING PROTEIN 15, CHLOROPLASTIC"/>
    <property type="match status" value="1"/>
</dbReference>
<keyword evidence="4" id="KW-1185">Reference proteome</keyword>
<evidence type="ECO:0000259" key="2">
    <source>
        <dbReference type="PROSITE" id="PS50206"/>
    </source>
</evidence>
<dbReference type="Gene3D" id="3.40.250.10">
    <property type="entry name" value="Rhodanese-like domain"/>
    <property type="match status" value="1"/>
</dbReference>
<comment type="caution">
    <text evidence="3">The sequence shown here is derived from an EMBL/GenBank/DDBJ whole genome shotgun (WGS) entry which is preliminary data.</text>
</comment>
<reference evidence="3 4" key="1">
    <citation type="submission" date="2012-12" db="EMBL/GenBank/DDBJ databases">
        <title>Genome assembly of Fulvivirga imtechensis AK7.</title>
        <authorList>
            <person name="Nupur N."/>
            <person name="Khatri I."/>
            <person name="Kumar R."/>
            <person name="Subramanian S."/>
            <person name="Pinnaka A."/>
        </authorList>
    </citation>
    <scope>NUCLEOTIDE SEQUENCE [LARGE SCALE GENOMIC DNA]</scope>
    <source>
        <strain evidence="3 4">AK7</strain>
    </source>
</reference>
<feature type="region of interest" description="Disordered" evidence="1">
    <location>
        <begin position="1"/>
        <end position="22"/>
    </location>
</feature>
<feature type="compositionally biased region" description="Polar residues" evidence="1">
    <location>
        <begin position="1"/>
        <end position="18"/>
    </location>
</feature>
<accession>L8JUB1</accession>